<gene>
    <name evidence="6" type="primary">LOC110797225</name>
</gene>
<keyword evidence="3" id="KW-0472">Membrane</keyword>
<keyword evidence="1" id="KW-0175">Coiled coil</keyword>
<feature type="compositionally biased region" description="Basic and acidic residues" evidence="2">
    <location>
        <begin position="379"/>
        <end position="400"/>
    </location>
</feature>
<evidence type="ECO:0000259" key="4">
    <source>
        <dbReference type="Pfam" id="PF03732"/>
    </source>
</evidence>
<feature type="coiled-coil region" evidence="1">
    <location>
        <begin position="223"/>
        <end position="250"/>
    </location>
</feature>
<proteinExistence type="predicted"/>
<accession>A0ABM3QR00</accession>
<protein>
    <recommendedName>
        <fullName evidence="4">Retrotransposon gag domain-containing protein</fullName>
    </recommendedName>
</protein>
<dbReference type="InterPro" id="IPR005162">
    <property type="entry name" value="Retrotrans_gag_dom"/>
</dbReference>
<evidence type="ECO:0000313" key="6">
    <source>
        <dbReference type="RefSeq" id="XP_056685791.1"/>
    </source>
</evidence>
<reference evidence="6" key="2">
    <citation type="submission" date="2025-08" db="UniProtKB">
        <authorList>
            <consortium name="RefSeq"/>
        </authorList>
    </citation>
    <scope>IDENTIFICATION</scope>
    <source>
        <tissue evidence="6">Leaf</tissue>
    </source>
</reference>
<dbReference type="RefSeq" id="XP_056685791.1">
    <property type="nucleotide sequence ID" value="XM_056829813.1"/>
</dbReference>
<dbReference type="Proteomes" id="UP000813463">
    <property type="component" value="Chromosome 5"/>
</dbReference>
<feature type="transmembrane region" description="Helical" evidence="3">
    <location>
        <begin position="419"/>
        <end position="438"/>
    </location>
</feature>
<dbReference type="PANTHER" id="PTHR33223:SF11">
    <property type="entry name" value="ELEMENT PROTEIN, PUTATIVE-RELATED"/>
    <property type="match status" value="1"/>
</dbReference>
<keyword evidence="3" id="KW-1133">Transmembrane helix</keyword>
<organism evidence="5 6">
    <name type="scientific">Spinacia oleracea</name>
    <name type="common">Spinach</name>
    <dbReference type="NCBI Taxonomy" id="3562"/>
    <lineage>
        <taxon>Eukaryota</taxon>
        <taxon>Viridiplantae</taxon>
        <taxon>Streptophyta</taxon>
        <taxon>Embryophyta</taxon>
        <taxon>Tracheophyta</taxon>
        <taxon>Spermatophyta</taxon>
        <taxon>Magnoliopsida</taxon>
        <taxon>eudicotyledons</taxon>
        <taxon>Gunneridae</taxon>
        <taxon>Pentapetalae</taxon>
        <taxon>Caryophyllales</taxon>
        <taxon>Chenopodiaceae</taxon>
        <taxon>Chenopodioideae</taxon>
        <taxon>Anserineae</taxon>
        <taxon>Spinacia</taxon>
    </lineage>
</organism>
<feature type="region of interest" description="Disordered" evidence="2">
    <location>
        <begin position="255"/>
        <end position="332"/>
    </location>
</feature>
<feature type="compositionally biased region" description="Polar residues" evidence="2">
    <location>
        <begin position="260"/>
        <end position="281"/>
    </location>
</feature>
<evidence type="ECO:0000313" key="5">
    <source>
        <dbReference type="Proteomes" id="UP000813463"/>
    </source>
</evidence>
<feature type="region of interest" description="Disordered" evidence="2">
    <location>
        <begin position="374"/>
        <end position="400"/>
    </location>
</feature>
<evidence type="ECO:0000256" key="2">
    <source>
        <dbReference type="SAM" id="MobiDB-lite"/>
    </source>
</evidence>
<sequence>MLFGFSLRDKAQTWLNDVKETEWSAISQAFLEEFFPPIKTAEIRHKFTTFTQEPEESLREAWDRFKALQRSCPHHNIEKWFLVQIFYHGLQDNTKNTVDSAAGGVFLDKEVDAGYDFLTNLAANHYSTTRTTYRRGKMEVDAYSLLSSQVASLNLKIDSLKLLSLDTTQIEQVNAFNRGNPMTHIPTPIIQQQAPQTNATPEPNMGDLYKLIANMQKTAEIAQKNHDESIKKLKNQNRMLENQVAQLADTLSHRQPGTLLGQSTRPQGQKGKSANAITLRSGTKYDGTPMPTDDATLAKENTNEPEKTIGAEPQIPEVDNDDDVGTNKGKEKISDSLPIVPKLPFPHRMQKTKVDQQLGKFLVMVKNLETFDEAQSKGNRADENRGMQEENRGMQEGSRGMHEELKLLKKKLKQQKQQFKFAIKIGVIMFAFLIWIAMK</sequence>
<reference evidence="5" key="1">
    <citation type="journal article" date="2021" name="Nat. Commun.">
        <title>Genomic analyses provide insights into spinach domestication and the genetic basis of agronomic traits.</title>
        <authorList>
            <person name="Cai X."/>
            <person name="Sun X."/>
            <person name="Xu C."/>
            <person name="Sun H."/>
            <person name="Wang X."/>
            <person name="Ge C."/>
            <person name="Zhang Z."/>
            <person name="Wang Q."/>
            <person name="Fei Z."/>
            <person name="Jiao C."/>
            <person name="Wang Q."/>
        </authorList>
    </citation>
    <scope>NUCLEOTIDE SEQUENCE [LARGE SCALE GENOMIC DNA]</scope>
    <source>
        <strain evidence="5">cv. Varoflay</strain>
    </source>
</reference>
<keyword evidence="5" id="KW-1185">Reference proteome</keyword>
<name>A0ABM3QR00_SPIOL</name>
<dbReference type="PANTHER" id="PTHR33223">
    <property type="entry name" value="CCHC-TYPE DOMAIN-CONTAINING PROTEIN"/>
    <property type="match status" value="1"/>
</dbReference>
<feature type="domain" description="Retrotransposon gag" evidence="4">
    <location>
        <begin position="2"/>
        <end position="91"/>
    </location>
</feature>
<dbReference type="Pfam" id="PF03732">
    <property type="entry name" value="Retrotrans_gag"/>
    <property type="match status" value="1"/>
</dbReference>
<evidence type="ECO:0000256" key="1">
    <source>
        <dbReference type="SAM" id="Coils"/>
    </source>
</evidence>
<evidence type="ECO:0000256" key="3">
    <source>
        <dbReference type="SAM" id="Phobius"/>
    </source>
</evidence>
<dbReference type="GeneID" id="110797225"/>
<keyword evidence="3" id="KW-0812">Transmembrane</keyword>